<keyword evidence="5 7" id="KW-0456">Lyase</keyword>
<comment type="caution">
    <text evidence="8">The sequence shown here is derived from an EMBL/GenBank/DDBJ whole genome shotgun (WGS) entry which is preliminary data.</text>
</comment>
<dbReference type="InterPro" id="IPR003770">
    <property type="entry name" value="MLTG-like"/>
</dbReference>
<dbReference type="GO" id="GO:0009252">
    <property type="term" value="P:peptidoglycan biosynthetic process"/>
    <property type="evidence" value="ECO:0007669"/>
    <property type="project" value="UniProtKB-UniRule"/>
</dbReference>
<name>A0A9E2F447_PSYF1</name>
<proteinExistence type="inferred from homology"/>
<dbReference type="PANTHER" id="PTHR30518:SF2">
    <property type="entry name" value="ENDOLYTIC MUREIN TRANSGLYCOSYLASE"/>
    <property type="match status" value="1"/>
</dbReference>
<dbReference type="GO" id="GO:0008932">
    <property type="term" value="F:lytic endotransglycosylase activity"/>
    <property type="evidence" value="ECO:0007669"/>
    <property type="project" value="UniProtKB-UniRule"/>
</dbReference>
<sequence length="337" mass="38667">MMPSIKQVKYGILIIVFLAFSSFLLFKGKEIHSLYFSPDQPSEEIIFFISREDSISMIAQNLADKRIISNSRNFVNYLVRNNKDRIVQAGEFTLFKGMNNKEVADIITSKEAVKKYRFTIIEGHSVKDVSHTLEKINLINEQELLELNIQSFSIPFILEVPSTLEGFLFPDTYILPRVDINEIIRVILFNFQEKVKNLVNDSPVVKELGFYNALILASIVEKEARVDEERPIIASVFLNRLRKGMLLQSCATVNYLLKEPKERLTYEDLAINSPFNTYLHAGLPPTPIANPGLSSIKAAFYPSTTSYLFFVHKGDGTHEFSRTFEEHNRAKRKYLNP</sequence>
<dbReference type="AlphaFoldDB" id="A0A9E2F447"/>
<comment type="catalytic activity">
    <reaction evidence="7">
        <text>a peptidoglycan chain = a peptidoglycan chain with N-acetyl-1,6-anhydromuramyl-[peptide] at the reducing end + a peptidoglycan chain with N-acetylglucosamine at the non-reducing end.</text>
        <dbReference type="EC" id="4.2.2.29"/>
    </reaction>
</comment>
<evidence type="ECO:0000256" key="5">
    <source>
        <dbReference type="ARBA" id="ARBA00023239"/>
    </source>
</evidence>
<dbReference type="Proteomes" id="UP000811545">
    <property type="component" value="Unassembled WGS sequence"/>
</dbReference>
<keyword evidence="6 7" id="KW-0961">Cell wall biogenesis/degradation</keyword>
<dbReference type="Gene3D" id="3.30.1490.480">
    <property type="entry name" value="Endolytic murein transglycosylase"/>
    <property type="match status" value="1"/>
</dbReference>
<dbReference type="HAMAP" id="MF_02065">
    <property type="entry name" value="MltG"/>
    <property type="match status" value="1"/>
</dbReference>
<evidence type="ECO:0000256" key="3">
    <source>
        <dbReference type="ARBA" id="ARBA00022989"/>
    </source>
</evidence>
<evidence type="ECO:0000256" key="6">
    <source>
        <dbReference type="ARBA" id="ARBA00023316"/>
    </source>
</evidence>
<keyword evidence="2 7" id="KW-0812">Transmembrane</keyword>
<protein>
    <recommendedName>
        <fullName evidence="7">Endolytic murein transglycosylase</fullName>
        <ecNumber evidence="7">4.2.2.29</ecNumber>
    </recommendedName>
    <alternativeName>
        <fullName evidence="7">Peptidoglycan lytic transglycosylase</fullName>
    </alternativeName>
    <alternativeName>
        <fullName evidence="7">Peptidoglycan polymerization terminase</fullName>
    </alternativeName>
</protein>
<reference evidence="8 9" key="1">
    <citation type="journal article" date="2021" name="bioRxiv">
        <title>Unique metabolic strategies in Hadean analogues reveal hints for primordial physiology.</title>
        <authorList>
            <person name="Nobu M.K."/>
            <person name="Nakai R."/>
            <person name="Tamazawa S."/>
            <person name="Mori H."/>
            <person name="Toyoda A."/>
            <person name="Ijiri A."/>
            <person name="Suzuki S."/>
            <person name="Kurokawa K."/>
            <person name="Kamagata Y."/>
            <person name="Tamaki H."/>
        </authorList>
    </citation>
    <scope>NUCLEOTIDE SEQUENCE [LARGE SCALE GENOMIC DNA]</scope>
    <source>
        <strain evidence="8">BS525</strain>
    </source>
</reference>
<dbReference type="EMBL" id="QLTW01000014">
    <property type="protein sequence ID" value="MBT9144626.1"/>
    <property type="molecule type" value="Genomic_DNA"/>
</dbReference>
<dbReference type="Pfam" id="PF02618">
    <property type="entry name" value="YceG"/>
    <property type="match status" value="1"/>
</dbReference>
<keyword evidence="3 7" id="KW-1133">Transmembrane helix</keyword>
<dbReference type="EC" id="4.2.2.29" evidence="7"/>
<dbReference type="NCBIfam" id="TIGR00247">
    <property type="entry name" value="endolytic transglycosylase MltG"/>
    <property type="match status" value="1"/>
</dbReference>
<comment type="function">
    <text evidence="7">Functions as a peptidoglycan terminase that cleaves nascent peptidoglycan strands endolytically to terminate their elongation.</text>
</comment>
<evidence type="ECO:0000256" key="1">
    <source>
        <dbReference type="ARBA" id="ARBA00022475"/>
    </source>
</evidence>
<dbReference type="GO" id="GO:0071555">
    <property type="term" value="P:cell wall organization"/>
    <property type="evidence" value="ECO:0007669"/>
    <property type="project" value="UniProtKB-KW"/>
</dbReference>
<dbReference type="PANTHER" id="PTHR30518">
    <property type="entry name" value="ENDOLYTIC MUREIN TRANSGLYCOSYLASE"/>
    <property type="match status" value="1"/>
</dbReference>
<keyword evidence="4 7" id="KW-0472">Membrane</keyword>
<dbReference type="Gene3D" id="3.30.160.60">
    <property type="entry name" value="Classic Zinc Finger"/>
    <property type="match status" value="1"/>
</dbReference>
<evidence type="ECO:0000256" key="4">
    <source>
        <dbReference type="ARBA" id="ARBA00023136"/>
    </source>
</evidence>
<gene>
    <name evidence="7 8" type="primary">mltG</name>
    <name evidence="8" type="ORF">DDT42_00468</name>
</gene>
<accession>A0A9E2F447</accession>
<feature type="site" description="Important for catalytic activity" evidence="7">
    <location>
        <position position="223"/>
    </location>
</feature>
<evidence type="ECO:0000256" key="7">
    <source>
        <dbReference type="HAMAP-Rule" id="MF_02065"/>
    </source>
</evidence>
<comment type="similarity">
    <text evidence="7">Belongs to the transglycosylase MltG family.</text>
</comment>
<keyword evidence="1 7" id="KW-1003">Cell membrane</keyword>
<organism evidence="8 9">
    <name type="scientific">Psychracetigena formicireducens</name>
    <dbReference type="NCBI Taxonomy" id="2986056"/>
    <lineage>
        <taxon>Bacteria</taxon>
        <taxon>Bacillati</taxon>
        <taxon>Candidatus Lithacetigenota</taxon>
        <taxon>Candidatus Psychracetigena</taxon>
    </lineage>
</organism>
<evidence type="ECO:0000256" key="2">
    <source>
        <dbReference type="ARBA" id="ARBA00022692"/>
    </source>
</evidence>
<dbReference type="CDD" id="cd08010">
    <property type="entry name" value="MltG_like"/>
    <property type="match status" value="1"/>
</dbReference>
<dbReference type="GO" id="GO:0005886">
    <property type="term" value="C:plasma membrane"/>
    <property type="evidence" value="ECO:0007669"/>
    <property type="project" value="UniProtKB-UniRule"/>
</dbReference>
<evidence type="ECO:0000313" key="9">
    <source>
        <dbReference type="Proteomes" id="UP000811545"/>
    </source>
</evidence>
<evidence type="ECO:0000313" key="8">
    <source>
        <dbReference type="EMBL" id="MBT9144626.1"/>
    </source>
</evidence>